<evidence type="ECO:0000313" key="6">
    <source>
        <dbReference type="Proteomes" id="UP000269154"/>
    </source>
</evidence>
<evidence type="ECO:0000256" key="4">
    <source>
        <dbReference type="RuleBase" id="RU000461"/>
    </source>
</evidence>
<dbReference type="GO" id="GO:0004497">
    <property type="term" value="F:monooxygenase activity"/>
    <property type="evidence" value="ECO:0007669"/>
    <property type="project" value="UniProtKB-KW"/>
</dbReference>
<dbReference type="PANTHER" id="PTHR24305:SF166">
    <property type="entry name" value="CYTOCHROME P450 12A4, MITOCHONDRIAL-RELATED"/>
    <property type="match status" value="1"/>
</dbReference>
<dbReference type="Gene3D" id="1.10.630.10">
    <property type="entry name" value="Cytochrome P450"/>
    <property type="match status" value="1"/>
</dbReference>
<evidence type="ECO:0000256" key="1">
    <source>
        <dbReference type="ARBA" id="ARBA00001971"/>
    </source>
</evidence>
<comment type="caution">
    <text evidence="5">The sequence shown here is derived from an EMBL/GenBank/DDBJ whole genome shotgun (WGS) entry which is preliminary data.</text>
</comment>
<sequence length="451" mass="51725">MKKLPDGPKTPKLLQQLHWLGDPIGYMEAAARQPYRDIFQAEPVGLGESPLFVSHPQALQQIFTDPKSFTAPGELNKILTPFLGDYSMITLSGSRHRRRRQMVMPSFHNDRMLFYSQLICNHASLALGQLKIGQRFSAYTSMREISRRVILDAIFGLDRGERAELLRQGVKNLSEIFDSPLNYTWMFFPILRKDIGPLSSWGYFCRQRQQVDEIIYAEIRERRSSPDPSRKDILSLLISARDETGQPMSDVELRDQLMHLLTAGTETVTTAMTWGLYWIHHLPEVREKLLAEMDTLEENSDPMSIVKLPYLTAVCNEALRIYPIAMTLLPRQVQEPVELLGYSLPPGKVLIVCVYLTHHREDLYPEPKQFKPERFLERKYSSYEFLPFGGGSRRCIGDAFGMYEMKLVLATILSKYKLELAEQKPVKPERRGTNITPAGGVKMIMKGERLA</sequence>
<reference evidence="5 6" key="1">
    <citation type="journal article" date="2018" name="ACS Chem. Biol.">
        <title>Ketoreductase domain dysfunction expands chemodiversity: malyngamide biosynthesis in the cyanobacterium Okeania hirsuta.</title>
        <authorList>
            <person name="Moss N.A."/>
            <person name="Leao T."/>
            <person name="Rankin M."/>
            <person name="McCullough T.M."/>
            <person name="Qu P."/>
            <person name="Korobeynikov A."/>
            <person name="Smith J.L."/>
            <person name="Gerwick L."/>
            <person name="Gerwick W.H."/>
        </authorList>
    </citation>
    <scope>NUCLEOTIDE SEQUENCE [LARGE SCALE GENOMIC DNA]</scope>
    <source>
        <strain evidence="5 6">PAB10Feb10-1</strain>
    </source>
</reference>
<comment type="similarity">
    <text evidence="2 4">Belongs to the cytochrome P450 family.</text>
</comment>
<name>A0A3N6P8T3_9CYAN</name>
<organism evidence="5 6">
    <name type="scientific">Okeania hirsuta</name>
    <dbReference type="NCBI Taxonomy" id="1458930"/>
    <lineage>
        <taxon>Bacteria</taxon>
        <taxon>Bacillati</taxon>
        <taxon>Cyanobacteriota</taxon>
        <taxon>Cyanophyceae</taxon>
        <taxon>Oscillatoriophycideae</taxon>
        <taxon>Oscillatoriales</taxon>
        <taxon>Microcoleaceae</taxon>
        <taxon>Okeania</taxon>
    </lineage>
</organism>
<keyword evidence="4" id="KW-0503">Monooxygenase</keyword>
<dbReference type="Pfam" id="PF00067">
    <property type="entry name" value="p450"/>
    <property type="match status" value="1"/>
</dbReference>
<dbReference type="AlphaFoldDB" id="A0A3N6P8T3"/>
<proteinExistence type="inferred from homology"/>
<evidence type="ECO:0000256" key="3">
    <source>
        <dbReference type="PIRSR" id="PIRSR602401-1"/>
    </source>
</evidence>
<dbReference type="InterPro" id="IPR036396">
    <property type="entry name" value="Cyt_P450_sf"/>
</dbReference>
<dbReference type="PANTHER" id="PTHR24305">
    <property type="entry name" value="CYTOCHROME P450"/>
    <property type="match status" value="1"/>
</dbReference>
<dbReference type="InterPro" id="IPR001128">
    <property type="entry name" value="Cyt_P450"/>
</dbReference>
<keyword evidence="4" id="KW-0560">Oxidoreductase</keyword>
<dbReference type="PROSITE" id="PS00086">
    <property type="entry name" value="CYTOCHROME_P450"/>
    <property type="match status" value="1"/>
</dbReference>
<dbReference type="OrthoDB" id="446280at2"/>
<feature type="binding site" description="axial binding residue" evidence="3">
    <location>
        <position position="395"/>
    </location>
    <ligand>
        <name>heme</name>
        <dbReference type="ChEBI" id="CHEBI:30413"/>
    </ligand>
    <ligandPart>
        <name>Fe</name>
        <dbReference type="ChEBI" id="CHEBI:18248"/>
    </ligandPart>
</feature>
<dbReference type="EMBL" id="RCBY01000716">
    <property type="protein sequence ID" value="RQH10623.1"/>
    <property type="molecule type" value="Genomic_DNA"/>
</dbReference>
<dbReference type="CDD" id="cd11053">
    <property type="entry name" value="CYP110-like"/>
    <property type="match status" value="1"/>
</dbReference>
<dbReference type="PRINTS" id="PR00385">
    <property type="entry name" value="P450"/>
</dbReference>
<dbReference type="InterPro" id="IPR050121">
    <property type="entry name" value="Cytochrome_P450_monoxygenase"/>
</dbReference>
<keyword evidence="6" id="KW-1185">Reference proteome</keyword>
<dbReference type="Proteomes" id="UP000269154">
    <property type="component" value="Unassembled WGS sequence"/>
</dbReference>
<dbReference type="GO" id="GO:0020037">
    <property type="term" value="F:heme binding"/>
    <property type="evidence" value="ECO:0007669"/>
    <property type="project" value="InterPro"/>
</dbReference>
<dbReference type="PRINTS" id="PR00463">
    <property type="entry name" value="EP450I"/>
</dbReference>
<dbReference type="GO" id="GO:0005506">
    <property type="term" value="F:iron ion binding"/>
    <property type="evidence" value="ECO:0007669"/>
    <property type="project" value="InterPro"/>
</dbReference>
<dbReference type="SUPFAM" id="SSF48264">
    <property type="entry name" value="Cytochrome P450"/>
    <property type="match status" value="1"/>
</dbReference>
<comment type="cofactor">
    <cofactor evidence="1 3">
        <name>heme</name>
        <dbReference type="ChEBI" id="CHEBI:30413"/>
    </cofactor>
</comment>
<dbReference type="GO" id="GO:0016705">
    <property type="term" value="F:oxidoreductase activity, acting on paired donors, with incorporation or reduction of molecular oxygen"/>
    <property type="evidence" value="ECO:0007669"/>
    <property type="project" value="InterPro"/>
</dbReference>
<dbReference type="RefSeq" id="WP_124155962.1">
    <property type="nucleotide sequence ID" value="NZ_CAWOLW010000686.1"/>
</dbReference>
<gene>
    <name evidence="5" type="ORF">D5R40_35395</name>
</gene>
<protein>
    <submittedName>
        <fullName evidence="5">Cytochrome P450</fullName>
    </submittedName>
</protein>
<keyword evidence="3 4" id="KW-0408">Iron</keyword>
<keyword evidence="3 4" id="KW-0479">Metal-binding</keyword>
<accession>A0A3N6P8T3</accession>
<dbReference type="InterPro" id="IPR017972">
    <property type="entry name" value="Cyt_P450_CS"/>
</dbReference>
<evidence type="ECO:0000256" key="2">
    <source>
        <dbReference type="ARBA" id="ARBA00010617"/>
    </source>
</evidence>
<keyword evidence="3 4" id="KW-0349">Heme</keyword>
<evidence type="ECO:0000313" key="5">
    <source>
        <dbReference type="EMBL" id="RQH10623.1"/>
    </source>
</evidence>
<dbReference type="InterPro" id="IPR002401">
    <property type="entry name" value="Cyt_P450_E_grp-I"/>
</dbReference>